<accession>A0A085VZY6</accession>
<keyword evidence="10" id="KW-0808">Transferase</keyword>
<dbReference type="PANTHER" id="PTHR40074">
    <property type="entry name" value="O-ACETYLTRANSFERASE WECH"/>
    <property type="match status" value="1"/>
</dbReference>
<keyword evidence="11" id="KW-1185">Reference proteome</keyword>
<keyword evidence="3" id="KW-1003">Cell membrane</keyword>
<evidence type="ECO:0000256" key="5">
    <source>
        <dbReference type="ARBA" id="ARBA00022989"/>
    </source>
</evidence>
<evidence type="ECO:0000256" key="6">
    <source>
        <dbReference type="ARBA" id="ARBA00023136"/>
    </source>
</evidence>
<dbReference type="PANTHER" id="PTHR40074:SF2">
    <property type="entry name" value="O-ACETYLTRANSFERASE WECH"/>
    <property type="match status" value="1"/>
</dbReference>
<feature type="transmembrane region" description="Helical" evidence="8">
    <location>
        <begin position="170"/>
        <end position="189"/>
    </location>
</feature>
<dbReference type="InterPro" id="IPR002656">
    <property type="entry name" value="Acyl_transf_3_dom"/>
</dbReference>
<dbReference type="OrthoDB" id="8678265at2"/>
<evidence type="ECO:0000256" key="8">
    <source>
        <dbReference type="SAM" id="Phobius"/>
    </source>
</evidence>
<dbReference type="Pfam" id="PF01757">
    <property type="entry name" value="Acyl_transf_3"/>
    <property type="match status" value="1"/>
</dbReference>
<sequence length="387" mass="43190">MPSSRQDNQTLSTDLFCMRGIGILFVVVVHVLGVDAVHGVRKLFAADRMDLRVVNDIIHSFNMAVMLMGSGVAVAAFGRADTSLGLFLRKKLNKLLVPMLVWAPILFVTQELLRAKPQGLQGWLGLLSQVPGTWFPPYSIFWFVHALIGCTLISWLFRKYAEPQLGRWSGAVYVGASIVLYELATLWVETTHGAVAEYVDLILYWNRFFGLGLCVYPWLAPTSRWLSRQSVSLQALVPAGFFALLSLVYVVLPLEQYEWTRTINGPLGFCMLFSLVVFLRQRGAARGGLWKESWSRLLGVGSLSMVIYLFHLYFVVGARVALDRWHAQPIVALHVGVGILAGYVGPWVIGQLLKGVPLFHWSIGSTPPAQRSREVEEPPREGLAPIR</sequence>
<keyword evidence="6 8" id="KW-0472">Membrane</keyword>
<feature type="compositionally biased region" description="Basic and acidic residues" evidence="7">
    <location>
        <begin position="371"/>
        <end position="380"/>
    </location>
</feature>
<evidence type="ECO:0000256" key="4">
    <source>
        <dbReference type="ARBA" id="ARBA00022692"/>
    </source>
</evidence>
<feature type="transmembrane region" description="Helical" evidence="8">
    <location>
        <begin position="231"/>
        <end position="251"/>
    </location>
</feature>
<protein>
    <submittedName>
        <fullName evidence="10">Acyltransferase</fullName>
    </submittedName>
</protein>
<feature type="transmembrane region" description="Helical" evidence="8">
    <location>
        <begin position="300"/>
        <end position="322"/>
    </location>
</feature>
<dbReference type="Proteomes" id="UP000028725">
    <property type="component" value="Unassembled WGS sequence"/>
</dbReference>
<feature type="transmembrane region" description="Helical" evidence="8">
    <location>
        <begin position="201"/>
        <end position="219"/>
    </location>
</feature>
<feature type="transmembrane region" description="Helical" evidence="8">
    <location>
        <begin position="263"/>
        <end position="279"/>
    </location>
</feature>
<keyword evidence="4 8" id="KW-0812">Transmembrane</keyword>
<evidence type="ECO:0000256" key="2">
    <source>
        <dbReference type="ARBA" id="ARBA00007400"/>
    </source>
</evidence>
<comment type="subcellular location">
    <subcellularLocation>
        <location evidence="1">Cell membrane</location>
        <topology evidence="1">Multi-pass membrane protein</topology>
    </subcellularLocation>
</comment>
<dbReference type="GO" id="GO:0005886">
    <property type="term" value="C:plasma membrane"/>
    <property type="evidence" value="ECO:0007669"/>
    <property type="project" value="UniProtKB-SubCell"/>
</dbReference>
<dbReference type="EMBL" id="JMCB01000026">
    <property type="protein sequence ID" value="KFE60999.1"/>
    <property type="molecule type" value="Genomic_DNA"/>
</dbReference>
<comment type="caution">
    <text evidence="10">The sequence shown here is derived from an EMBL/GenBank/DDBJ whole genome shotgun (WGS) entry which is preliminary data.</text>
</comment>
<dbReference type="GO" id="GO:0009246">
    <property type="term" value="P:enterobacterial common antigen biosynthetic process"/>
    <property type="evidence" value="ECO:0007669"/>
    <property type="project" value="TreeGrafter"/>
</dbReference>
<feature type="transmembrane region" description="Helical" evidence="8">
    <location>
        <begin position="140"/>
        <end position="158"/>
    </location>
</feature>
<dbReference type="STRING" id="394096.DB31_4623"/>
<reference evidence="10 11" key="1">
    <citation type="submission" date="2014-04" db="EMBL/GenBank/DDBJ databases">
        <title>Genome assembly of Hyalangium minutum DSM 14724.</title>
        <authorList>
            <person name="Sharma G."/>
            <person name="Subramanian S."/>
        </authorList>
    </citation>
    <scope>NUCLEOTIDE SEQUENCE [LARGE SCALE GENOMIC DNA]</scope>
    <source>
        <strain evidence="10 11">DSM 14724</strain>
    </source>
</reference>
<feature type="region of interest" description="Disordered" evidence="7">
    <location>
        <begin position="367"/>
        <end position="387"/>
    </location>
</feature>
<gene>
    <name evidence="10" type="ORF">DB31_4623</name>
</gene>
<feature type="transmembrane region" description="Helical" evidence="8">
    <location>
        <begin position="328"/>
        <end position="349"/>
    </location>
</feature>
<evidence type="ECO:0000313" key="10">
    <source>
        <dbReference type="EMBL" id="KFE60999.1"/>
    </source>
</evidence>
<dbReference type="RefSeq" id="WP_052420645.1">
    <property type="nucleotide sequence ID" value="NZ_JMCB01000026.1"/>
</dbReference>
<proteinExistence type="inferred from homology"/>
<feature type="domain" description="Acyltransferase 3" evidence="9">
    <location>
        <begin position="17"/>
        <end position="349"/>
    </location>
</feature>
<evidence type="ECO:0000256" key="1">
    <source>
        <dbReference type="ARBA" id="ARBA00004651"/>
    </source>
</evidence>
<evidence type="ECO:0000259" key="9">
    <source>
        <dbReference type="Pfam" id="PF01757"/>
    </source>
</evidence>
<feature type="transmembrane region" description="Helical" evidence="8">
    <location>
        <begin position="60"/>
        <end position="80"/>
    </location>
</feature>
<keyword evidence="5 8" id="KW-1133">Transmembrane helix</keyword>
<evidence type="ECO:0000256" key="3">
    <source>
        <dbReference type="ARBA" id="ARBA00022475"/>
    </source>
</evidence>
<keyword evidence="10" id="KW-0012">Acyltransferase</keyword>
<name>A0A085VZY6_9BACT</name>
<feature type="transmembrane region" description="Helical" evidence="8">
    <location>
        <begin position="21"/>
        <end position="40"/>
    </location>
</feature>
<comment type="similarity">
    <text evidence="2">Belongs to the acyltransferase 3 family.</text>
</comment>
<dbReference type="GO" id="GO:0016413">
    <property type="term" value="F:O-acetyltransferase activity"/>
    <property type="evidence" value="ECO:0007669"/>
    <property type="project" value="TreeGrafter"/>
</dbReference>
<evidence type="ECO:0000313" key="11">
    <source>
        <dbReference type="Proteomes" id="UP000028725"/>
    </source>
</evidence>
<dbReference type="AlphaFoldDB" id="A0A085VZY6"/>
<evidence type="ECO:0000256" key="7">
    <source>
        <dbReference type="SAM" id="MobiDB-lite"/>
    </source>
</evidence>
<organism evidence="10 11">
    <name type="scientific">Hyalangium minutum</name>
    <dbReference type="NCBI Taxonomy" id="394096"/>
    <lineage>
        <taxon>Bacteria</taxon>
        <taxon>Pseudomonadati</taxon>
        <taxon>Myxococcota</taxon>
        <taxon>Myxococcia</taxon>
        <taxon>Myxococcales</taxon>
        <taxon>Cystobacterineae</taxon>
        <taxon>Archangiaceae</taxon>
        <taxon>Hyalangium</taxon>
    </lineage>
</organism>